<dbReference type="OrthoDB" id="9787851at2"/>
<dbReference type="AlphaFoldDB" id="A0A0C2RM20"/>
<proteinExistence type="predicted"/>
<dbReference type="Gene3D" id="3.40.50.300">
    <property type="entry name" value="P-loop containing nucleotide triphosphate hydrolases"/>
    <property type="match status" value="1"/>
</dbReference>
<evidence type="ECO:0000313" key="12">
    <source>
        <dbReference type="Proteomes" id="UP000031950"/>
    </source>
</evidence>
<comment type="caution">
    <text evidence="11">The sequence shown here is derived from an EMBL/GenBank/DDBJ whole genome shotgun (WGS) entry which is preliminary data.</text>
</comment>
<dbReference type="InterPro" id="IPR003439">
    <property type="entry name" value="ABC_transporter-like_ATP-bd"/>
</dbReference>
<gene>
    <name evidence="11" type="ORF">KP77_08370</name>
</gene>
<evidence type="ECO:0000256" key="4">
    <source>
        <dbReference type="ARBA" id="ARBA00022496"/>
    </source>
</evidence>
<dbReference type="PROSITE" id="PS00211">
    <property type="entry name" value="ABC_TRANSPORTER_1"/>
    <property type="match status" value="1"/>
</dbReference>
<dbReference type="SMART" id="SM00382">
    <property type="entry name" value="AAA"/>
    <property type="match status" value="1"/>
</dbReference>
<dbReference type="InterPro" id="IPR003593">
    <property type="entry name" value="AAA+_ATPase"/>
</dbReference>
<dbReference type="EMBL" id="JXRQ01000015">
    <property type="protein sequence ID" value="KIL51325.1"/>
    <property type="molecule type" value="Genomic_DNA"/>
</dbReference>
<dbReference type="RefSeq" id="WP_041121486.1">
    <property type="nucleotide sequence ID" value="NZ_JXRQ01000015.1"/>
</dbReference>
<keyword evidence="3" id="KW-1003">Cell membrane</keyword>
<dbReference type="PANTHER" id="PTHR42771:SF3">
    <property type="entry name" value="PETROBACTIN IMPORT ATP-BINDING PROTEIN YCLP"/>
    <property type="match status" value="1"/>
</dbReference>
<dbReference type="STRING" id="135826.KP77_08370"/>
<dbReference type="GO" id="GO:0005886">
    <property type="term" value="C:plasma membrane"/>
    <property type="evidence" value="ECO:0007669"/>
    <property type="project" value="UniProtKB-SubCell"/>
</dbReference>
<dbReference type="InterPro" id="IPR027417">
    <property type="entry name" value="P-loop_NTPase"/>
</dbReference>
<dbReference type="InterPro" id="IPR051535">
    <property type="entry name" value="Siderophore_ABC-ATPase"/>
</dbReference>
<keyword evidence="2" id="KW-0813">Transport</keyword>
<keyword evidence="5" id="KW-0547">Nucleotide-binding</keyword>
<dbReference type="FunFam" id="3.40.50.300:FF:000134">
    <property type="entry name" value="Iron-enterobactin ABC transporter ATP-binding protein"/>
    <property type="match status" value="1"/>
</dbReference>
<comment type="subcellular location">
    <subcellularLocation>
        <location evidence="1">Cell membrane</location>
        <topology evidence="1">Peripheral membrane protein</topology>
    </subcellularLocation>
</comment>
<keyword evidence="4" id="KW-0410">Iron transport</keyword>
<keyword evidence="7" id="KW-0408">Iron</keyword>
<keyword evidence="6 11" id="KW-0067">ATP-binding</keyword>
<dbReference type="GO" id="GO:0016887">
    <property type="term" value="F:ATP hydrolysis activity"/>
    <property type="evidence" value="ECO:0007669"/>
    <property type="project" value="InterPro"/>
</dbReference>
<keyword evidence="12" id="KW-1185">Reference proteome</keyword>
<evidence type="ECO:0000256" key="1">
    <source>
        <dbReference type="ARBA" id="ARBA00004202"/>
    </source>
</evidence>
<dbReference type="Proteomes" id="UP000031950">
    <property type="component" value="Unassembled WGS sequence"/>
</dbReference>
<dbReference type="GO" id="GO:0006826">
    <property type="term" value="P:iron ion transport"/>
    <property type="evidence" value="ECO:0007669"/>
    <property type="project" value="UniProtKB-KW"/>
</dbReference>
<evidence type="ECO:0000256" key="2">
    <source>
        <dbReference type="ARBA" id="ARBA00022448"/>
    </source>
</evidence>
<evidence type="ECO:0000259" key="10">
    <source>
        <dbReference type="PROSITE" id="PS50893"/>
    </source>
</evidence>
<protein>
    <submittedName>
        <fullName evidence="11">Iron ABC transporter ATP-binding protein</fullName>
    </submittedName>
</protein>
<dbReference type="SUPFAM" id="SSF52540">
    <property type="entry name" value="P-loop containing nucleoside triphosphate hydrolases"/>
    <property type="match status" value="1"/>
</dbReference>
<accession>A0A0C2RM20</accession>
<keyword evidence="8" id="KW-0406">Ion transport</keyword>
<evidence type="ECO:0000256" key="7">
    <source>
        <dbReference type="ARBA" id="ARBA00023004"/>
    </source>
</evidence>
<organism evidence="11 12">
    <name type="scientific">Jeotgalibacillus alimentarius</name>
    <dbReference type="NCBI Taxonomy" id="135826"/>
    <lineage>
        <taxon>Bacteria</taxon>
        <taxon>Bacillati</taxon>
        <taxon>Bacillota</taxon>
        <taxon>Bacilli</taxon>
        <taxon>Bacillales</taxon>
        <taxon>Caryophanaceae</taxon>
        <taxon>Jeotgalibacillus</taxon>
    </lineage>
</organism>
<dbReference type="PANTHER" id="PTHR42771">
    <property type="entry name" value="IRON(3+)-HYDROXAMATE IMPORT ATP-BINDING PROTEIN FHUC"/>
    <property type="match status" value="1"/>
</dbReference>
<dbReference type="InterPro" id="IPR017871">
    <property type="entry name" value="ABC_transporter-like_CS"/>
</dbReference>
<sequence>MVSASNVVKFFGKKKVVQDVSIQVEKGKITSLIGPNGAGKSTLLSIVSRLITSDEGEVRIDELDVAKCRGSELAKKVSILKQANHMTLKLTVRELVSFGRFPYSQGKLTAEDERYVDEAIDYMQLTDLQHTYLDELSGGQKQRAFLAMVIAQDTEYILLDEPLNNLDMKHAVQMMKVLRRLVDELGKTVVIVIHDINFASCYSDNIIAMKNGRVIREGTVNDIIKPSVLKEIYDMDINIEDVNENKICVYYA</sequence>
<evidence type="ECO:0000256" key="3">
    <source>
        <dbReference type="ARBA" id="ARBA00022475"/>
    </source>
</evidence>
<name>A0A0C2RM20_9BACL</name>
<keyword evidence="9" id="KW-0472">Membrane</keyword>
<dbReference type="PROSITE" id="PS50893">
    <property type="entry name" value="ABC_TRANSPORTER_2"/>
    <property type="match status" value="1"/>
</dbReference>
<dbReference type="PATRIC" id="fig|135826.4.peg.831"/>
<evidence type="ECO:0000256" key="5">
    <source>
        <dbReference type="ARBA" id="ARBA00022741"/>
    </source>
</evidence>
<reference evidence="11 12" key="1">
    <citation type="submission" date="2015-01" db="EMBL/GenBank/DDBJ databases">
        <title>Genome sequence of Jeotgalibacillus alimentarius.</title>
        <authorList>
            <person name="Goh K.M."/>
            <person name="Chan K.-G."/>
            <person name="Yaakop A.S."/>
            <person name="Ee R."/>
            <person name="Gan H.M."/>
            <person name="Chan C.S."/>
        </authorList>
    </citation>
    <scope>NUCLEOTIDE SEQUENCE [LARGE SCALE GENOMIC DNA]</scope>
    <source>
        <strain evidence="11 12">YKJ-13</strain>
    </source>
</reference>
<evidence type="ECO:0000313" key="11">
    <source>
        <dbReference type="EMBL" id="KIL51325.1"/>
    </source>
</evidence>
<evidence type="ECO:0000256" key="8">
    <source>
        <dbReference type="ARBA" id="ARBA00023065"/>
    </source>
</evidence>
<dbReference type="GO" id="GO:0005524">
    <property type="term" value="F:ATP binding"/>
    <property type="evidence" value="ECO:0007669"/>
    <property type="project" value="UniProtKB-KW"/>
</dbReference>
<dbReference type="CDD" id="cd03214">
    <property type="entry name" value="ABC_Iron-Siderophores_B12_Hemin"/>
    <property type="match status" value="1"/>
</dbReference>
<dbReference type="Pfam" id="PF00005">
    <property type="entry name" value="ABC_tran"/>
    <property type="match status" value="1"/>
</dbReference>
<feature type="domain" description="ABC transporter" evidence="10">
    <location>
        <begin position="2"/>
        <end position="236"/>
    </location>
</feature>
<evidence type="ECO:0000256" key="6">
    <source>
        <dbReference type="ARBA" id="ARBA00022840"/>
    </source>
</evidence>
<evidence type="ECO:0000256" key="9">
    <source>
        <dbReference type="ARBA" id="ARBA00023136"/>
    </source>
</evidence>